<accession>A0A931ICT2</accession>
<sequence>MTRTPTTPVTEHTLTVPDGTLHYEVRGDGPLIVLVGAPMTADAFAPMAEMLASGRTVLTTDPRGHGRSPLHDPSRDSTPPLRAADLAALITHLDVGPAIVFGSSGGAVSALALAQEQPDLVTTVVTHEPPSIALLEDREHLRAGTDNLIATYLSGDVLGGWRGFFAQACIDIPEPVLAQMFGGDRDPAQVASEKYWFEHEMRATTTWEPDIAALTAAPTRVIVGIGAESAGQICDRTSRALAHHLGLDPYVFPGDHTGFVDKTPEFVTRLREVLRIA</sequence>
<keyword evidence="4" id="KW-1185">Reference proteome</keyword>
<dbReference type="PANTHER" id="PTHR43194">
    <property type="entry name" value="HYDROLASE ALPHA/BETA FOLD FAMILY"/>
    <property type="match status" value="1"/>
</dbReference>
<dbReference type="PANTHER" id="PTHR43194:SF2">
    <property type="entry name" value="PEROXISOMAL MEMBRANE PROTEIN LPX1"/>
    <property type="match status" value="1"/>
</dbReference>
<feature type="region of interest" description="Disordered" evidence="1">
    <location>
        <begin position="58"/>
        <end position="79"/>
    </location>
</feature>
<dbReference type="Proteomes" id="UP000655751">
    <property type="component" value="Unassembled WGS sequence"/>
</dbReference>
<protein>
    <submittedName>
        <fullName evidence="3">Alpha/beta hydrolase</fullName>
    </submittedName>
</protein>
<gene>
    <name evidence="3" type="ORF">IT779_16015</name>
</gene>
<comment type="caution">
    <text evidence="3">The sequence shown here is derived from an EMBL/GenBank/DDBJ whole genome shotgun (WGS) entry which is preliminary data.</text>
</comment>
<name>A0A931ICT2_9NOCA</name>
<evidence type="ECO:0000259" key="2">
    <source>
        <dbReference type="Pfam" id="PF00561"/>
    </source>
</evidence>
<dbReference type="Gene3D" id="3.40.50.1820">
    <property type="entry name" value="alpha/beta hydrolase"/>
    <property type="match status" value="1"/>
</dbReference>
<feature type="domain" description="AB hydrolase-1" evidence="2">
    <location>
        <begin position="30"/>
        <end position="153"/>
    </location>
</feature>
<dbReference type="SUPFAM" id="SSF53474">
    <property type="entry name" value="alpha/beta-Hydrolases"/>
    <property type="match status" value="1"/>
</dbReference>
<dbReference type="InterPro" id="IPR029058">
    <property type="entry name" value="AB_hydrolase_fold"/>
</dbReference>
<evidence type="ECO:0000313" key="4">
    <source>
        <dbReference type="Proteomes" id="UP000655751"/>
    </source>
</evidence>
<dbReference type="AlphaFoldDB" id="A0A931ICT2"/>
<organism evidence="3 4">
    <name type="scientific">Nocardia bovistercoris</name>
    <dbReference type="NCBI Taxonomy" id="2785916"/>
    <lineage>
        <taxon>Bacteria</taxon>
        <taxon>Bacillati</taxon>
        <taxon>Actinomycetota</taxon>
        <taxon>Actinomycetes</taxon>
        <taxon>Mycobacteriales</taxon>
        <taxon>Nocardiaceae</taxon>
        <taxon>Nocardia</taxon>
    </lineage>
</organism>
<keyword evidence="3" id="KW-0378">Hydrolase</keyword>
<dbReference type="Pfam" id="PF00561">
    <property type="entry name" value="Abhydrolase_1"/>
    <property type="match status" value="1"/>
</dbReference>
<dbReference type="RefSeq" id="WP_196150116.1">
    <property type="nucleotide sequence ID" value="NZ_JADMLG010000006.1"/>
</dbReference>
<dbReference type="GO" id="GO:0016787">
    <property type="term" value="F:hydrolase activity"/>
    <property type="evidence" value="ECO:0007669"/>
    <property type="project" value="UniProtKB-KW"/>
</dbReference>
<evidence type="ECO:0000256" key="1">
    <source>
        <dbReference type="SAM" id="MobiDB-lite"/>
    </source>
</evidence>
<reference evidence="3" key="1">
    <citation type="submission" date="2020-11" db="EMBL/GenBank/DDBJ databases">
        <title>Nocardia NEAU-351.nov., a novel actinomycete isolated from the cow dung.</title>
        <authorList>
            <person name="Zhang X."/>
        </authorList>
    </citation>
    <scope>NUCLEOTIDE SEQUENCE</scope>
    <source>
        <strain evidence="3">NEAU-351</strain>
    </source>
</reference>
<dbReference type="InterPro" id="IPR050228">
    <property type="entry name" value="Carboxylesterase_BioH"/>
</dbReference>
<dbReference type="InterPro" id="IPR000073">
    <property type="entry name" value="AB_hydrolase_1"/>
</dbReference>
<dbReference type="EMBL" id="JADMLG010000006">
    <property type="protein sequence ID" value="MBH0777782.1"/>
    <property type="molecule type" value="Genomic_DNA"/>
</dbReference>
<evidence type="ECO:0000313" key="3">
    <source>
        <dbReference type="EMBL" id="MBH0777782.1"/>
    </source>
</evidence>
<proteinExistence type="predicted"/>